<feature type="region of interest" description="Disordered" evidence="1">
    <location>
        <begin position="16"/>
        <end position="85"/>
    </location>
</feature>
<feature type="compositionally biased region" description="Acidic residues" evidence="1">
    <location>
        <begin position="44"/>
        <end position="61"/>
    </location>
</feature>
<protein>
    <submittedName>
        <fullName evidence="2">Uncharacterized protein</fullName>
    </submittedName>
</protein>
<reference evidence="2 3" key="1">
    <citation type="submission" date="2019-01" db="EMBL/GenBank/DDBJ databases">
        <title>Genome sequencing of the rare red list fungi Fomitopsis rosea.</title>
        <authorList>
            <person name="Buettner E."/>
            <person name="Kellner H."/>
        </authorList>
    </citation>
    <scope>NUCLEOTIDE SEQUENCE [LARGE SCALE GENOMIC DNA]</scope>
    <source>
        <strain evidence="2 3">DSM 105464</strain>
    </source>
</reference>
<feature type="compositionally biased region" description="Basic and acidic residues" evidence="1">
    <location>
        <begin position="70"/>
        <end position="79"/>
    </location>
</feature>
<evidence type="ECO:0000313" key="3">
    <source>
        <dbReference type="Proteomes" id="UP000298390"/>
    </source>
</evidence>
<name>A0A4Y9YAS6_9APHY</name>
<dbReference type="EMBL" id="SEKV01000353">
    <property type="protein sequence ID" value="TFY58551.1"/>
    <property type="molecule type" value="Genomic_DNA"/>
</dbReference>
<dbReference type="Proteomes" id="UP000298390">
    <property type="component" value="Unassembled WGS sequence"/>
</dbReference>
<sequence length="85" mass="9419">MAEPRPPALREVIWSFTPVRTPEDYTDGDMTSDYGDTGFHDEYTTGDDDDTDDSNADDEDANSSNVGDSDEGKPSDNRKQLVQLN</sequence>
<evidence type="ECO:0000256" key="1">
    <source>
        <dbReference type="SAM" id="MobiDB-lite"/>
    </source>
</evidence>
<accession>A0A4Y9YAS6</accession>
<evidence type="ECO:0000313" key="2">
    <source>
        <dbReference type="EMBL" id="TFY58551.1"/>
    </source>
</evidence>
<organism evidence="2 3">
    <name type="scientific">Rhodofomes roseus</name>
    <dbReference type="NCBI Taxonomy" id="34475"/>
    <lineage>
        <taxon>Eukaryota</taxon>
        <taxon>Fungi</taxon>
        <taxon>Dikarya</taxon>
        <taxon>Basidiomycota</taxon>
        <taxon>Agaricomycotina</taxon>
        <taxon>Agaricomycetes</taxon>
        <taxon>Polyporales</taxon>
        <taxon>Rhodofomes</taxon>
    </lineage>
</organism>
<comment type="caution">
    <text evidence="2">The sequence shown here is derived from an EMBL/GenBank/DDBJ whole genome shotgun (WGS) entry which is preliminary data.</text>
</comment>
<proteinExistence type="predicted"/>
<gene>
    <name evidence="2" type="ORF">EVJ58_g6348</name>
</gene>
<dbReference type="AlphaFoldDB" id="A0A4Y9YAS6"/>